<keyword evidence="3 6" id="KW-0521">NADP</keyword>
<keyword evidence="5 6" id="KW-0456">Lyase</keyword>
<dbReference type="EMBL" id="CAWVOH010000001">
    <property type="protein sequence ID" value="CAK8054235.1"/>
    <property type="molecule type" value="Genomic_DNA"/>
</dbReference>
<feature type="binding site" evidence="6">
    <location>
        <position position="40"/>
    </location>
    <ligand>
        <name>(6S)-NADPHX</name>
        <dbReference type="ChEBI" id="CHEBI:64076"/>
    </ligand>
</feature>
<keyword evidence="8" id="KW-0413">Isomerase</keyword>
<evidence type="ECO:0000259" key="7">
    <source>
        <dbReference type="PROSITE" id="PS51383"/>
    </source>
</evidence>
<feature type="binding site" evidence="6">
    <location>
        <position position="147"/>
    </location>
    <ligand>
        <name>(6S)-NADPHX</name>
        <dbReference type="ChEBI" id="CHEBI:64076"/>
    </ligand>
</feature>
<feature type="domain" description="YjeF C-terminal" evidence="7">
    <location>
        <begin position="5"/>
        <end position="270"/>
    </location>
</feature>
<evidence type="ECO:0000256" key="6">
    <source>
        <dbReference type="HAMAP-Rule" id="MF_01965"/>
    </source>
</evidence>
<dbReference type="PANTHER" id="PTHR12592">
    <property type="entry name" value="ATP-DEPENDENT (S)-NAD(P)H-HYDRATE DEHYDRATASE FAMILY MEMBER"/>
    <property type="match status" value="1"/>
</dbReference>
<comment type="catalytic activity">
    <reaction evidence="6">
        <text>(6S)-NADHX + ADP = AMP + phosphate + NADH + H(+)</text>
        <dbReference type="Rhea" id="RHEA:32223"/>
        <dbReference type="ChEBI" id="CHEBI:15378"/>
        <dbReference type="ChEBI" id="CHEBI:43474"/>
        <dbReference type="ChEBI" id="CHEBI:57945"/>
        <dbReference type="ChEBI" id="CHEBI:64074"/>
        <dbReference type="ChEBI" id="CHEBI:456215"/>
        <dbReference type="ChEBI" id="CHEBI:456216"/>
        <dbReference type="EC" id="4.2.1.136"/>
    </reaction>
</comment>
<dbReference type="PROSITE" id="PS01050">
    <property type="entry name" value="YJEF_C_2"/>
    <property type="match status" value="1"/>
</dbReference>
<dbReference type="Proteomes" id="UP001314241">
    <property type="component" value="Unassembled WGS sequence"/>
</dbReference>
<gene>
    <name evidence="6" type="primary">nnrD</name>
    <name evidence="8" type="ORF">R54876_GBNLAHCA_00797</name>
</gene>
<accession>A0ABM9N4Y3</accession>
<name>A0ABM9N4Y3_9LACO</name>
<keyword evidence="1 6" id="KW-0547">Nucleotide-binding</keyword>
<dbReference type="InterPro" id="IPR017953">
    <property type="entry name" value="Carbohydrate_kinase_pred_CS"/>
</dbReference>
<dbReference type="PROSITE" id="PS51383">
    <property type="entry name" value="YJEF_C_3"/>
    <property type="match status" value="1"/>
</dbReference>
<sequence length="282" mass="30484">MEILTDEILKKVIQKRASASHKGTYGRVLIVGGSANFGGAAIMNALGAVQAGAGLVSVATDPSNFAALHAQLPEAMVTDYQQDFSDLMAKQEVILIGSGLGNQLDILKRVLERVQKNQILILDGSALTMLSQNPIKLPDCQLIMTPHQMEWQRIGEVPIADQSREDANWEALVNFQPEPILVLKSNHTQVYAENCVHQLSVGGPYQATGGMGDTLAGIIAGFVAQFKPLKDAVLAATYIHSAIAEELSKKAFVTLPTTISAQLPYYMKKYEALQPEDMPIKG</sequence>
<dbReference type="InterPro" id="IPR000631">
    <property type="entry name" value="CARKD"/>
</dbReference>
<evidence type="ECO:0000256" key="4">
    <source>
        <dbReference type="ARBA" id="ARBA00023027"/>
    </source>
</evidence>
<dbReference type="Gene3D" id="3.40.1190.20">
    <property type="match status" value="1"/>
</dbReference>
<comment type="caution">
    <text evidence="8">The sequence shown here is derived from an EMBL/GenBank/DDBJ whole genome shotgun (WGS) entry which is preliminary data.</text>
</comment>
<dbReference type="RefSeq" id="WP_349641771.1">
    <property type="nucleotide sequence ID" value="NZ_CAWVOH010000001.1"/>
</dbReference>
<protein>
    <recommendedName>
        <fullName evidence="6">ADP-dependent (S)-NAD(P)H-hydrate dehydratase</fullName>
        <ecNumber evidence="6">4.2.1.136</ecNumber>
    </recommendedName>
    <alternativeName>
        <fullName evidence="6">ADP-dependent NAD(P)HX dehydratase</fullName>
    </alternativeName>
</protein>
<proteinExistence type="inferred from homology"/>
<evidence type="ECO:0000313" key="9">
    <source>
        <dbReference type="Proteomes" id="UP001314241"/>
    </source>
</evidence>
<feature type="binding site" evidence="6">
    <location>
        <position position="213"/>
    </location>
    <ligand>
        <name>(6S)-NADPHX</name>
        <dbReference type="ChEBI" id="CHEBI:64076"/>
    </ligand>
</feature>
<dbReference type="NCBIfam" id="TIGR00196">
    <property type="entry name" value="yjeF_cterm"/>
    <property type="match status" value="1"/>
</dbReference>
<feature type="binding site" evidence="6">
    <location>
        <begin position="184"/>
        <end position="188"/>
    </location>
    <ligand>
        <name>AMP</name>
        <dbReference type="ChEBI" id="CHEBI:456215"/>
    </ligand>
</feature>
<dbReference type="GO" id="GO:0052855">
    <property type="term" value="F:ADP-dependent NAD(P)H-hydrate dehydratase activity"/>
    <property type="evidence" value="ECO:0007669"/>
    <property type="project" value="UniProtKB-EC"/>
</dbReference>
<reference evidence="8 9" key="1">
    <citation type="submission" date="2024-01" db="EMBL/GenBank/DDBJ databases">
        <authorList>
            <person name="Botero Cardona J."/>
        </authorList>
    </citation>
    <scope>NUCLEOTIDE SEQUENCE [LARGE SCALE GENOMIC DNA]</scope>
    <source>
        <strain evidence="8 9">LMG 33000</strain>
    </source>
</reference>
<evidence type="ECO:0000256" key="1">
    <source>
        <dbReference type="ARBA" id="ARBA00022741"/>
    </source>
</evidence>
<evidence type="ECO:0000313" key="8">
    <source>
        <dbReference type="EMBL" id="CAK8054235.1"/>
    </source>
</evidence>
<evidence type="ECO:0000256" key="3">
    <source>
        <dbReference type="ARBA" id="ARBA00022857"/>
    </source>
</evidence>
<dbReference type="InterPro" id="IPR029056">
    <property type="entry name" value="Ribokinase-like"/>
</dbReference>
<organism evidence="8 9">
    <name type="scientific">Eupransor demetentiae</name>
    <dbReference type="NCBI Taxonomy" id="3109584"/>
    <lineage>
        <taxon>Bacteria</taxon>
        <taxon>Bacillati</taxon>
        <taxon>Bacillota</taxon>
        <taxon>Bacilli</taxon>
        <taxon>Lactobacillales</taxon>
        <taxon>Lactobacillaceae</taxon>
        <taxon>Eupransor</taxon>
    </lineage>
</organism>
<dbReference type="Pfam" id="PF01256">
    <property type="entry name" value="Carb_kinase"/>
    <property type="match status" value="1"/>
</dbReference>
<dbReference type="GO" id="GO:0052856">
    <property type="term" value="F:NAD(P)HX epimerase activity"/>
    <property type="evidence" value="ECO:0007669"/>
    <property type="project" value="UniProtKB-EC"/>
</dbReference>
<keyword evidence="4 6" id="KW-0520">NAD</keyword>
<dbReference type="HAMAP" id="MF_01965">
    <property type="entry name" value="NADHX_dehydratase"/>
    <property type="match status" value="1"/>
</dbReference>
<comment type="cofactor">
    <cofactor evidence="6">
        <name>Mg(2+)</name>
        <dbReference type="ChEBI" id="CHEBI:18420"/>
    </cofactor>
</comment>
<comment type="catalytic activity">
    <reaction evidence="6">
        <text>(6S)-NADPHX + ADP = AMP + phosphate + NADPH + H(+)</text>
        <dbReference type="Rhea" id="RHEA:32235"/>
        <dbReference type="ChEBI" id="CHEBI:15378"/>
        <dbReference type="ChEBI" id="CHEBI:43474"/>
        <dbReference type="ChEBI" id="CHEBI:57783"/>
        <dbReference type="ChEBI" id="CHEBI:64076"/>
        <dbReference type="ChEBI" id="CHEBI:456215"/>
        <dbReference type="ChEBI" id="CHEBI:456216"/>
        <dbReference type="EC" id="4.2.1.136"/>
    </reaction>
</comment>
<comment type="function">
    <text evidence="6">Catalyzes the dehydration of the S-form of NAD(P)HX at the expense of ADP, which is converted to AMP. Together with NAD(P)HX epimerase, which catalyzes the epimerization of the S- and R-forms, the enzyme allows the repair of both epimers of NAD(P)HX, a damaged form of NAD(P)H that is a result of enzymatic or heat-dependent hydration.</text>
</comment>
<dbReference type="PANTHER" id="PTHR12592:SF0">
    <property type="entry name" value="ATP-DEPENDENT (S)-NAD(P)H-HYDRATE DEHYDRATASE"/>
    <property type="match status" value="1"/>
</dbReference>
<comment type="subunit">
    <text evidence="6">Homotetramer.</text>
</comment>
<dbReference type="EC" id="4.2.1.136" evidence="6"/>
<keyword evidence="9" id="KW-1185">Reference proteome</keyword>
<evidence type="ECO:0000256" key="5">
    <source>
        <dbReference type="ARBA" id="ARBA00023239"/>
    </source>
</evidence>
<feature type="binding site" evidence="6">
    <location>
        <position position="99"/>
    </location>
    <ligand>
        <name>(6S)-NADPHX</name>
        <dbReference type="ChEBI" id="CHEBI:64076"/>
    </ligand>
</feature>
<comment type="similarity">
    <text evidence="6">Belongs to the NnrD/CARKD family.</text>
</comment>
<evidence type="ECO:0000256" key="2">
    <source>
        <dbReference type="ARBA" id="ARBA00022840"/>
    </source>
</evidence>
<feature type="binding site" evidence="6">
    <location>
        <position position="212"/>
    </location>
    <ligand>
        <name>AMP</name>
        <dbReference type="ChEBI" id="CHEBI:456215"/>
    </ligand>
</feature>
<dbReference type="PROSITE" id="PS01049">
    <property type="entry name" value="YJEF_C_1"/>
    <property type="match status" value="1"/>
</dbReference>
<dbReference type="CDD" id="cd01171">
    <property type="entry name" value="YXKO-related"/>
    <property type="match status" value="1"/>
</dbReference>
<keyword evidence="2 6" id="KW-0067">ATP-binding</keyword>
<dbReference type="SUPFAM" id="SSF53613">
    <property type="entry name" value="Ribokinase-like"/>
    <property type="match status" value="1"/>
</dbReference>